<keyword evidence="7" id="KW-1185">Reference proteome</keyword>
<keyword evidence="2" id="KW-0067">ATP-binding</keyword>
<evidence type="ECO:0000256" key="4">
    <source>
        <dbReference type="ARBA" id="ARBA00047951"/>
    </source>
</evidence>
<dbReference type="PANTHER" id="PTHR27005">
    <property type="entry name" value="WALL-ASSOCIATED RECEPTOR KINASE-LIKE 21"/>
    <property type="match status" value="1"/>
</dbReference>
<dbReference type="InterPro" id="IPR008271">
    <property type="entry name" value="Ser/Thr_kinase_AS"/>
</dbReference>
<dbReference type="Proteomes" id="UP001341840">
    <property type="component" value="Unassembled WGS sequence"/>
</dbReference>
<evidence type="ECO:0000313" key="7">
    <source>
        <dbReference type="Proteomes" id="UP001341840"/>
    </source>
</evidence>
<evidence type="ECO:0000256" key="1">
    <source>
        <dbReference type="ARBA" id="ARBA00022741"/>
    </source>
</evidence>
<dbReference type="Gene3D" id="1.10.510.10">
    <property type="entry name" value="Transferase(Phosphotransferase) domain 1"/>
    <property type="match status" value="1"/>
</dbReference>
<evidence type="ECO:0000256" key="2">
    <source>
        <dbReference type="ARBA" id="ARBA00022840"/>
    </source>
</evidence>
<dbReference type="InterPro" id="IPR011009">
    <property type="entry name" value="Kinase-like_dom_sf"/>
</dbReference>
<reference evidence="6 7" key="1">
    <citation type="journal article" date="2023" name="Plants (Basel)">
        <title>Bridging the Gap: Combining Genomics and Transcriptomics Approaches to Understand Stylosanthes scabra, an Orphan Legume from the Brazilian Caatinga.</title>
        <authorList>
            <person name="Ferreira-Neto J.R.C."/>
            <person name="da Silva M.D."/>
            <person name="Binneck E."/>
            <person name="de Melo N.F."/>
            <person name="da Silva R.H."/>
            <person name="de Melo A.L.T.M."/>
            <person name="Pandolfi V."/>
            <person name="Bustamante F.O."/>
            <person name="Brasileiro-Vidal A.C."/>
            <person name="Benko-Iseppon A.M."/>
        </authorList>
    </citation>
    <scope>NUCLEOTIDE SEQUENCE [LARGE SCALE GENOMIC DNA]</scope>
    <source>
        <tissue evidence="6">Leaves</tissue>
    </source>
</reference>
<name>A0ABU6T8A2_9FABA</name>
<dbReference type="PROSITE" id="PS50011">
    <property type="entry name" value="PROTEIN_KINASE_DOM"/>
    <property type="match status" value="1"/>
</dbReference>
<dbReference type="InterPro" id="IPR000719">
    <property type="entry name" value="Prot_kinase_dom"/>
</dbReference>
<evidence type="ECO:0000256" key="3">
    <source>
        <dbReference type="ARBA" id="ARBA00047558"/>
    </source>
</evidence>
<keyword evidence="1" id="KW-0547">Nucleotide-binding</keyword>
<evidence type="ECO:0000259" key="5">
    <source>
        <dbReference type="PROSITE" id="PS50011"/>
    </source>
</evidence>
<evidence type="ECO:0000313" key="6">
    <source>
        <dbReference type="EMBL" id="MED6144590.1"/>
    </source>
</evidence>
<comment type="caution">
    <text evidence="6">The sequence shown here is derived from an EMBL/GenBank/DDBJ whole genome shotgun (WGS) entry which is preliminary data.</text>
</comment>
<organism evidence="6 7">
    <name type="scientific">Stylosanthes scabra</name>
    <dbReference type="NCBI Taxonomy" id="79078"/>
    <lineage>
        <taxon>Eukaryota</taxon>
        <taxon>Viridiplantae</taxon>
        <taxon>Streptophyta</taxon>
        <taxon>Embryophyta</taxon>
        <taxon>Tracheophyta</taxon>
        <taxon>Spermatophyta</taxon>
        <taxon>Magnoliopsida</taxon>
        <taxon>eudicotyledons</taxon>
        <taxon>Gunneridae</taxon>
        <taxon>Pentapetalae</taxon>
        <taxon>rosids</taxon>
        <taxon>fabids</taxon>
        <taxon>Fabales</taxon>
        <taxon>Fabaceae</taxon>
        <taxon>Papilionoideae</taxon>
        <taxon>50 kb inversion clade</taxon>
        <taxon>dalbergioids sensu lato</taxon>
        <taxon>Dalbergieae</taxon>
        <taxon>Pterocarpus clade</taxon>
        <taxon>Stylosanthes</taxon>
    </lineage>
</organism>
<comment type="catalytic activity">
    <reaction evidence="3">
        <text>L-seryl-[protein] + ATP = O-phospho-L-seryl-[protein] + ADP + H(+)</text>
        <dbReference type="Rhea" id="RHEA:17989"/>
        <dbReference type="Rhea" id="RHEA-COMP:9863"/>
        <dbReference type="Rhea" id="RHEA-COMP:11604"/>
        <dbReference type="ChEBI" id="CHEBI:15378"/>
        <dbReference type="ChEBI" id="CHEBI:29999"/>
        <dbReference type="ChEBI" id="CHEBI:30616"/>
        <dbReference type="ChEBI" id="CHEBI:83421"/>
        <dbReference type="ChEBI" id="CHEBI:456216"/>
    </reaction>
</comment>
<comment type="catalytic activity">
    <reaction evidence="4">
        <text>L-threonyl-[protein] + ATP = O-phospho-L-threonyl-[protein] + ADP + H(+)</text>
        <dbReference type="Rhea" id="RHEA:46608"/>
        <dbReference type="Rhea" id="RHEA-COMP:11060"/>
        <dbReference type="Rhea" id="RHEA-COMP:11605"/>
        <dbReference type="ChEBI" id="CHEBI:15378"/>
        <dbReference type="ChEBI" id="CHEBI:30013"/>
        <dbReference type="ChEBI" id="CHEBI:30616"/>
        <dbReference type="ChEBI" id="CHEBI:61977"/>
        <dbReference type="ChEBI" id="CHEBI:456216"/>
    </reaction>
</comment>
<proteinExistence type="predicted"/>
<feature type="domain" description="Protein kinase" evidence="5">
    <location>
        <begin position="1"/>
        <end position="102"/>
    </location>
</feature>
<gene>
    <name evidence="6" type="ORF">PIB30_017087</name>
</gene>
<dbReference type="InterPro" id="IPR045274">
    <property type="entry name" value="WAK-like"/>
</dbReference>
<dbReference type="SUPFAM" id="SSF56112">
    <property type="entry name" value="Protein kinase-like (PK-like)"/>
    <property type="match status" value="1"/>
</dbReference>
<protein>
    <recommendedName>
        <fullName evidence="5">Protein kinase domain-containing protein</fullName>
    </recommendedName>
</protein>
<sequence>MSSKLQTDHNSKHYDRRTVDQLPLLVHVIQKPAWYTSMPIIHRDVKTTNILLDHDLNAKNRLLDIVDKSIIDEAKVEQVNEFANIAKQCLSLKGEERPTALQ</sequence>
<dbReference type="PANTHER" id="PTHR27005:SF283">
    <property type="entry name" value="OS02G0633066 PROTEIN"/>
    <property type="match status" value="1"/>
</dbReference>
<accession>A0ABU6T8A2</accession>
<dbReference type="PROSITE" id="PS00108">
    <property type="entry name" value="PROTEIN_KINASE_ST"/>
    <property type="match status" value="1"/>
</dbReference>
<dbReference type="EMBL" id="JASCZI010090670">
    <property type="protein sequence ID" value="MED6144590.1"/>
    <property type="molecule type" value="Genomic_DNA"/>
</dbReference>